<name>A0A0B5APA3_9BACL</name>
<dbReference type="OrthoDB" id="9794508at2"/>
<evidence type="ECO:0008006" key="9">
    <source>
        <dbReference type="Google" id="ProtNLM"/>
    </source>
</evidence>
<reference evidence="7 8" key="1">
    <citation type="submission" date="2014-08" db="EMBL/GenBank/DDBJ databases">
        <title>Complete genome of a marine bacteria Jeotgalibacillus malaysiensis.</title>
        <authorList>
            <person name="Yaakop A.S."/>
            <person name="Chan K.-G."/>
            <person name="Goh K.M."/>
        </authorList>
    </citation>
    <scope>NUCLEOTIDE SEQUENCE [LARGE SCALE GENOMIC DNA]</scope>
    <source>
        <strain evidence="7 8">D5</strain>
    </source>
</reference>
<dbReference type="GO" id="GO:0016987">
    <property type="term" value="F:sigma factor activity"/>
    <property type="evidence" value="ECO:0007669"/>
    <property type="project" value="UniProtKB-KW"/>
</dbReference>
<dbReference type="InterPro" id="IPR013324">
    <property type="entry name" value="RNA_pol_sigma_r3/r4-like"/>
</dbReference>
<dbReference type="KEGG" id="jeo:JMA_05720"/>
<dbReference type="Proteomes" id="UP000031449">
    <property type="component" value="Chromosome"/>
</dbReference>
<evidence type="ECO:0000256" key="3">
    <source>
        <dbReference type="ARBA" id="ARBA00023082"/>
    </source>
</evidence>
<feature type="domain" description="RNA polymerase sigma-70 region 2" evidence="5">
    <location>
        <begin position="17"/>
        <end position="79"/>
    </location>
</feature>
<evidence type="ECO:0000256" key="1">
    <source>
        <dbReference type="ARBA" id="ARBA00010641"/>
    </source>
</evidence>
<dbReference type="SUPFAM" id="SSF88946">
    <property type="entry name" value="Sigma2 domain of RNA polymerase sigma factors"/>
    <property type="match status" value="1"/>
</dbReference>
<dbReference type="Pfam" id="PF04542">
    <property type="entry name" value="Sigma70_r2"/>
    <property type="match status" value="1"/>
</dbReference>
<dbReference type="EMBL" id="CP009416">
    <property type="protein sequence ID" value="AJD89889.1"/>
    <property type="molecule type" value="Genomic_DNA"/>
</dbReference>
<sequence length="180" mass="21398">MDHSSVRKRDGLEAVMNEYGTAVKRFIYTYVKNWETAGDLSQDVFVTVYEKWETFEGRSSMKTWIFKIAANKAKDHLKSWNHRKVSLFEHSFENEKANRLSLEEEAVLKEEKQHLLSMMMEMPVKYRELLLLHFEHELSYQEISDICSLPVSTVKTRIRRGSEKLRKSYVYQERRGTGHE</sequence>
<dbReference type="Gene3D" id="1.10.1740.10">
    <property type="match status" value="1"/>
</dbReference>
<dbReference type="Gene3D" id="1.10.10.10">
    <property type="entry name" value="Winged helix-like DNA-binding domain superfamily/Winged helix DNA-binding domain"/>
    <property type="match status" value="1"/>
</dbReference>
<dbReference type="PANTHER" id="PTHR43133">
    <property type="entry name" value="RNA POLYMERASE ECF-TYPE SIGMA FACTO"/>
    <property type="match status" value="1"/>
</dbReference>
<dbReference type="InterPro" id="IPR013249">
    <property type="entry name" value="RNA_pol_sigma70_r4_t2"/>
</dbReference>
<keyword evidence="2" id="KW-0805">Transcription regulation</keyword>
<dbReference type="GO" id="GO:0006352">
    <property type="term" value="P:DNA-templated transcription initiation"/>
    <property type="evidence" value="ECO:0007669"/>
    <property type="project" value="InterPro"/>
</dbReference>
<dbReference type="SUPFAM" id="SSF88659">
    <property type="entry name" value="Sigma3 and sigma4 domains of RNA polymerase sigma factors"/>
    <property type="match status" value="1"/>
</dbReference>
<feature type="domain" description="RNA polymerase sigma factor 70 region 4 type 2" evidence="6">
    <location>
        <begin position="115"/>
        <end position="165"/>
    </location>
</feature>
<dbReference type="InterPro" id="IPR007627">
    <property type="entry name" value="RNA_pol_sigma70_r2"/>
</dbReference>
<dbReference type="AlphaFoldDB" id="A0A0B5APA3"/>
<evidence type="ECO:0000259" key="6">
    <source>
        <dbReference type="Pfam" id="PF08281"/>
    </source>
</evidence>
<keyword evidence="4" id="KW-0804">Transcription</keyword>
<protein>
    <recommendedName>
        <fullName evidence="9">RNA polymerase sigma factor</fullName>
    </recommendedName>
</protein>
<proteinExistence type="inferred from homology"/>
<evidence type="ECO:0000256" key="2">
    <source>
        <dbReference type="ARBA" id="ARBA00023015"/>
    </source>
</evidence>
<evidence type="ECO:0000313" key="7">
    <source>
        <dbReference type="EMBL" id="AJD89889.1"/>
    </source>
</evidence>
<evidence type="ECO:0000259" key="5">
    <source>
        <dbReference type="Pfam" id="PF04542"/>
    </source>
</evidence>
<organism evidence="7 8">
    <name type="scientific">Jeotgalibacillus malaysiensis</name>
    <dbReference type="NCBI Taxonomy" id="1508404"/>
    <lineage>
        <taxon>Bacteria</taxon>
        <taxon>Bacillati</taxon>
        <taxon>Bacillota</taxon>
        <taxon>Bacilli</taxon>
        <taxon>Bacillales</taxon>
        <taxon>Caryophanaceae</taxon>
        <taxon>Jeotgalibacillus</taxon>
    </lineage>
</organism>
<dbReference type="InterPro" id="IPR036388">
    <property type="entry name" value="WH-like_DNA-bd_sf"/>
</dbReference>
<keyword evidence="3" id="KW-0731">Sigma factor</keyword>
<dbReference type="NCBIfam" id="TIGR02937">
    <property type="entry name" value="sigma70-ECF"/>
    <property type="match status" value="1"/>
</dbReference>
<dbReference type="PANTHER" id="PTHR43133:SF60">
    <property type="entry name" value="RNA POLYMERASE SIGMA FACTOR SIGV"/>
    <property type="match status" value="1"/>
</dbReference>
<keyword evidence="8" id="KW-1185">Reference proteome</keyword>
<dbReference type="InterPro" id="IPR014284">
    <property type="entry name" value="RNA_pol_sigma-70_dom"/>
</dbReference>
<evidence type="ECO:0000256" key="4">
    <source>
        <dbReference type="ARBA" id="ARBA00023163"/>
    </source>
</evidence>
<evidence type="ECO:0000313" key="8">
    <source>
        <dbReference type="Proteomes" id="UP000031449"/>
    </source>
</evidence>
<gene>
    <name evidence="7" type="ORF">JMA_05720</name>
</gene>
<dbReference type="GO" id="GO:0003677">
    <property type="term" value="F:DNA binding"/>
    <property type="evidence" value="ECO:0007669"/>
    <property type="project" value="InterPro"/>
</dbReference>
<dbReference type="Pfam" id="PF08281">
    <property type="entry name" value="Sigma70_r4_2"/>
    <property type="match status" value="1"/>
</dbReference>
<dbReference type="STRING" id="1508404.JMA_05720"/>
<dbReference type="BioCyc" id="JESP1508404:G14D9-9789-MONOMER"/>
<dbReference type="InterPro" id="IPR013325">
    <property type="entry name" value="RNA_pol_sigma_r2"/>
</dbReference>
<dbReference type="InterPro" id="IPR039425">
    <property type="entry name" value="RNA_pol_sigma-70-like"/>
</dbReference>
<comment type="similarity">
    <text evidence="1">Belongs to the sigma-70 factor family. ECF subfamily.</text>
</comment>
<accession>A0A0B5APA3</accession>
<dbReference type="HOGENOM" id="CLU_047691_3_1_9"/>